<gene>
    <name evidence="1" type="ORF">Dda_8792</name>
</gene>
<name>A0AAD6IPZ5_DREDA</name>
<evidence type="ECO:0000313" key="1">
    <source>
        <dbReference type="EMBL" id="KAJ6256295.1"/>
    </source>
</evidence>
<dbReference type="AlphaFoldDB" id="A0AAD6IPZ5"/>
<dbReference type="PANTHER" id="PTHR37171:SF1">
    <property type="entry name" value="SERINE_THREONINE-PROTEIN KINASE YRZF-RELATED"/>
    <property type="match status" value="1"/>
</dbReference>
<comment type="caution">
    <text evidence="1">The sequence shown here is derived from an EMBL/GenBank/DDBJ whole genome shotgun (WGS) entry which is preliminary data.</text>
</comment>
<accession>A0AAD6IPZ5</accession>
<dbReference type="InterPro" id="IPR052396">
    <property type="entry name" value="Meiotic_Drive_Suppr_Kinase"/>
</dbReference>
<proteinExistence type="predicted"/>
<dbReference type="InterPro" id="IPR011009">
    <property type="entry name" value="Kinase-like_dom_sf"/>
</dbReference>
<dbReference type="PANTHER" id="PTHR37171">
    <property type="entry name" value="SERINE/THREONINE-PROTEIN KINASE YRZF-RELATED"/>
    <property type="match status" value="1"/>
</dbReference>
<dbReference type="Gene3D" id="1.10.510.10">
    <property type="entry name" value="Transferase(Phosphotransferase) domain 1"/>
    <property type="match status" value="1"/>
</dbReference>
<reference evidence="1" key="1">
    <citation type="submission" date="2023-01" db="EMBL/GenBank/DDBJ databases">
        <title>The chitinases involved in constricting ring structure development in the nematode-trapping fungus Drechslerella dactyloides.</title>
        <authorList>
            <person name="Wang R."/>
            <person name="Zhang L."/>
            <person name="Tang P."/>
            <person name="Li S."/>
            <person name="Liang L."/>
        </authorList>
    </citation>
    <scope>NUCLEOTIDE SEQUENCE</scope>
    <source>
        <strain evidence="1">YMF1.00031</strain>
    </source>
</reference>
<evidence type="ECO:0000313" key="2">
    <source>
        <dbReference type="Proteomes" id="UP001221413"/>
    </source>
</evidence>
<keyword evidence="2" id="KW-1185">Reference proteome</keyword>
<sequence>MDTISLAPTSFNGLKITHTTLDHDAEAILDAYDKYIQYETAYEKKFGCPKENEFKGSLKEYHTQLCKESLPDGCWINLEREDVQEEIRIQEEKLAPKAAPYPRCISYIMKLKEYLNVAVGPDIRLPNLRTSTDTTVPSNPRCLPANLASWDDFQTQVRDLLHPHLEKDGGEDFLSKKTYERLYKNLLRPSSEVQIVDLARAVFEQPVIEILKVVFDIEGAFHAHRTTCNIGNPDRVFVIEETSVPPSGDPGCPKQKTRLVMEFKTPWALGLPNDLVKAYNEHKNDPKHKITKAVHQLYGYMSWNDVRFGILSNYTSTFFFERDEALGLRVSPEFRHFGRGPGSVVAALVYVCHFVATQEYYFYSPVDGPPGTHIVSFDPQLPILHQGTWDPGLKVPWKEMEIKFDSRLSKRVATVVKADLRHKQWRKAGNAKYQHLAVCKVYDLSSKDAAAEADKELEMYLRLKNIQGINIPRLLTAGTYWGLLRILVLQDCGDEAPTKPPDNFWPKARDTLKALHENGVIHGDVSLRNFTIKNDRVWIVDLAQSYCPGRRSELRDEIVGEVETFEQMKKDAKGKQRKKKDQGD</sequence>
<dbReference type="SUPFAM" id="SSF56112">
    <property type="entry name" value="Protein kinase-like (PK-like)"/>
    <property type="match status" value="1"/>
</dbReference>
<protein>
    <submittedName>
        <fullName evidence="1">Uncharacterized protein</fullName>
    </submittedName>
</protein>
<dbReference type="EMBL" id="JAQGDS010000013">
    <property type="protein sequence ID" value="KAJ6256295.1"/>
    <property type="molecule type" value="Genomic_DNA"/>
</dbReference>
<organism evidence="1 2">
    <name type="scientific">Drechslerella dactyloides</name>
    <name type="common">Nematode-trapping fungus</name>
    <name type="synonym">Arthrobotrys dactyloides</name>
    <dbReference type="NCBI Taxonomy" id="74499"/>
    <lineage>
        <taxon>Eukaryota</taxon>
        <taxon>Fungi</taxon>
        <taxon>Dikarya</taxon>
        <taxon>Ascomycota</taxon>
        <taxon>Pezizomycotina</taxon>
        <taxon>Orbiliomycetes</taxon>
        <taxon>Orbiliales</taxon>
        <taxon>Orbiliaceae</taxon>
        <taxon>Drechslerella</taxon>
    </lineage>
</organism>
<dbReference type="Proteomes" id="UP001221413">
    <property type="component" value="Unassembled WGS sequence"/>
</dbReference>